<dbReference type="Pfam" id="PF04134">
    <property type="entry name" value="DCC1-like"/>
    <property type="match status" value="1"/>
</dbReference>
<comment type="caution">
    <text evidence="1">The sequence shown here is derived from an EMBL/GenBank/DDBJ whole genome shotgun (WGS) entry which is preliminary data.</text>
</comment>
<sequence length="163" mass="18452">MRLKRRRRRTVTSNNGPILLFDGVCNLCNAAVRFVIARDKQHQFRFASLQSQAARQALLKAGAPTDLPDSVVVIDRLGVHTRSDAALRIASILGRPWSFVAGARVLPRFLRDWVYRGVARHRYRVFGRRETCLAPTPALRERFLDAEEYPLGAATLTPDESRL</sequence>
<dbReference type="GO" id="GO:0015035">
    <property type="term" value="F:protein-disulfide reductase activity"/>
    <property type="evidence" value="ECO:0007669"/>
    <property type="project" value="InterPro"/>
</dbReference>
<accession>A0A7Y2EBP6</accession>
<evidence type="ECO:0000313" key="2">
    <source>
        <dbReference type="Proteomes" id="UP000547674"/>
    </source>
</evidence>
<dbReference type="Proteomes" id="UP000547674">
    <property type="component" value="Unassembled WGS sequence"/>
</dbReference>
<dbReference type="EMBL" id="JABDJR010000378">
    <property type="protein sequence ID" value="NNF06990.1"/>
    <property type="molecule type" value="Genomic_DNA"/>
</dbReference>
<dbReference type="InterPro" id="IPR052927">
    <property type="entry name" value="DCC_oxidoreductase"/>
</dbReference>
<evidence type="ECO:0000313" key="1">
    <source>
        <dbReference type="EMBL" id="NNF06990.1"/>
    </source>
</evidence>
<gene>
    <name evidence="1" type="ORF">HKN21_09535</name>
</gene>
<dbReference type="PANTHER" id="PTHR33639:SF2">
    <property type="entry name" value="DUF393 DOMAIN-CONTAINING PROTEIN"/>
    <property type="match status" value="1"/>
</dbReference>
<dbReference type="AlphaFoldDB" id="A0A7Y2EBP6"/>
<dbReference type="InterPro" id="IPR007263">
    <property type="entry name" value="DCC1-like"/>
</dbReference>
<reference evidence="1 2" key="1">
    <citation type="submission" date="2020-03" db="EMBL/GenBank/DDBJ databases">
        <title>Metabolic flexibility allows generalist bacteria to become dominant in a frequently disturbed ecosystem.</title>
        <authorList>
            <person name="Chen Y.-J."/>
            <person name="Leung P.M."/>
            <person name="Bay S.K."/>
            <person name="Hugenholtz P."/>
            <person name="Kessler A.J."/>
            <person name="Shelley G."/>
            <person name="Waite D.W."/>
            <person name="Cook P.L."/>
            <person name="Greening C."/>
        </authorList>
    </citation>
    <scope>NUCLEOTIDE SEQUENCE [LARGE SCALE GENOMIC DNA]</scope>
    <source>
        <strain evidence="1">SS_bin_28</strain>
    </source>
</reference>
<name>A0A7Y2EBP6_UNCEI</name>
<organism evidence="1 2">
    <name type="scientific">Eiseniibacteriota bacterium</name>
    <dbReference type="NCBI Taxonomy" id="2212470"/>
    <lineage>
        <taxon>Bacteria</taxon>
        <taxon>Candidatus Eiseniibacteriota</taxon>
    </lineage>
</organism>
<dbReference type="PANTHER" id="PTHR33639">
    <property type="entry name" value="THIOL-DISULFIDE OXIDOREDUCTASE DCC"/>
    <property type="match status" value="1"/>
</dbReference>
<protein>
    <submittedName>
        <fullName evidence="1">Thiol-disulfide oxidoreductase DCC family protein</fullName>
    </submittedName>
</protein>
<proteinExistence type="predicted"/>